<dbReference type="Proteomes" id="UP000603434">
    <property type="component" value="Unassembled WGS sequence"/>
</dbReference>
<evidence type="ECO:0000313" key="3">
    <source>
        <dbReference type="Proteomes" id="UP000603434"/>
    </source>
</evidence>
<accession>A0A8J6TKX5</accession>
<evidence type="ECO:0000256" key="1">
    <source>
        <dbReference type="SAM" id="SignalP"/>
    </source>
</evidence>
<gene>
    <name evidence="2" type="ORF">H8E23_05130</name>
</gene>
<evidence type="ECO:0008006" key="4">
    <source>
        <dbReference type="Google" id="ProtNLM"/>
    </source>
</evidence>
<dbReference type="EMBL" id="JACNJH010000104">
    <property type="protein sequence ID" value="MBC8360759.1"/>
    <property type="molecule type" value="Genomic_DNA"/>
</dbReference>
<feature type="chain" id="PRO_5035252866" description="DUF1344 domain-containing protein" evidence="1">
    <location>
        <begin position="29"/>
        <end position="94"/>
    </location>
</feature>
<evidence type="ECO:0000313" key="2">
    <source>
        <dbReference type="EMBL" id="MBC8360759.1"/>
    </source>
</evidence>
<keyword evidence="1" id="KW-0732">Signal</keyword>
<feature type="signal peptide" evidence="1">
    <location>
        <begin position="1"/>
        <end position="28"/>
    </location>
</feature>
<sequence length="94" mass="10336">MKRKSRWIVAGIICILTFALIFSGQVFANQTTVIGKVNDSYQIVTEEGIVYEVADTDMGNDMLNNIGKTVEATGTVTEEEGVKLINVTSYTVRD</sequence>
<organism evidence="2 3">
    <name type="scientific">Candidatus Desulfatibia profunda</name>
    <dbReference type="NCBI Taxonomy" id="2841695"/>
    <lineage>
        <taxon>Bacteria</taxon>
        <taxon>Pseudomonadati</taxon>
        <taxon>Thermodesulfobacteriota</taxon>
        <taxon>Desulfobacteria</taxon>
        <taxon>Desulfobacterales</taxon>
        <taxon>Desulfobacterales incertae sedis</taxon>
        <taxon>Candidatus Desulfatibia</taxon>
    </lineage>
</organism>
<proteinExistence type="predicted"/>
<name>A0A8J6TKX5_9BACT</name>
<protein>
    <recommendedName>
        <fullName evidence="4">DUF1344 domain-containing protein</fullName>
    </recommendedName>
</protein>
<dbReference type="AlphaFoldDB" id="A0A8J6TKX5"/>
<reference evidence="2 3" key="1">
    <citation type="submission" date="2020-08" db="EMBL/GenBank/DDBJ databases">
        <title>Bridging the membrane lipid divide: bacteria of the FCB group superphylum have the potential to synthesize archaeal ether lipids.</title>
        <authorList>
            <person name="Villanueva L."/>
            <person name="Von Meijenfeldt F.A.B."/>
            <person name="Westbye A.B."/>
            <person name="Yadav S."/>
            <person name="Hopmans E.C."/>
            <person name="Dutilh B.E."/>
            <person name="Sinninghe Damste J.S."/>
        </authorList>
    </citation>
    <scope>NUCLEOTIDE SEQUENCE [LARGE SCALE GENOMIC DNA]</scope>
    <source>
        <strain evidence="2">NIOZ-UU30</strain>
    </source>
</reference>
<comment type="caution">
    <text evidence="2">The sequence shown here is derived from an EMBL/GenBank/DDBJ whole genome shotgun (WGS) entry which is preliminary data.</text>
</comment>